<dbReference type="PANTHER" id="PTHR34220:SF7">
    <property type="entry name" value="SENSOR HISTIDINE KINASE YPDA"/>
    <property type="match status" value="1"/>
</dbReference>
<gene>
    <name evidence="15" type="ORF">JOC54_003273</name>
</gene>
<keyword evidence="16" id="KW-1185">Reference proteome</keyword>
<dbReference type="PANTHER" id="PTHR34220">
    <property type="entry name" value="SENSOR HISTIDINE KINASE YPDA"/>
    <property type="match status" value="1"/>
</dbReference>
<proteinExistence type="predicted"/>
<evidence type="ECO:0000256" key="2">
    <source>
        <dbReference type="ARBA" id="ARBA00004651"/>
    </source>
</evidence>
<evidence type="ECO:0000259" key="13">
    <source>
        <dbReference type="PROSITE" id="PS50109"/>
    </source>
</evidence>
<comment type="catalytic activity">
    <reaction evidence="1">
        <text>ATP + protein L-histidine = ADP + protein N-phospho-L-histidine.</text>
        <dbReference type="EC" id="2.7.13.3"/>
    </reaction>
</comment>
<comment type="caution">
    <text evidence="15">The sequence shown here is derived from an EMBL/GenBank/DDBJ whole genome shotgun (WGS) entry which is preliminary data.</text>
</comment>
<dbReference type="PROSITE" id="PS50885">
    <property type="entry name" value="HAMP"/>
    <property type="match status" value="1"/>
</dbReference>
<evidence type="ECO:0000256" key="7">
    <source>
        <dbReference type="ARBA" id="ARBA00022741"/>
    </source>
</evidence>
<keyword evidence="4" id="KW-1003">Cell membrane</keyword>
<dbReference type="GO" id="GO:0016301">
    <property type="term" value="F:kinase activity"/>
    <property type="evidence" value="ECO:0007669"/>
    <property type="project" value="UniProtKB-KW"/>
</dbReference>
<dbReference type="InterPro" id="IPR010559">
    <property type="entry name" value="Sig_transdc_His_kin_internal"/>
</dbReference>
<evidence type="ECO:0000259" key="14">
    <source>
        <dbReference type="PROSITE" id="PS50885"/>
    </source>
</evidence>
<dbReference type="CDD" id="cd06225">
    <property type="entry name" value="HAMP"/>
    <property type="match status" value="1"/>
</dbReference>
<organism evidence="15 16">
    <name type="scientific">Shouchella xiaoxiensis</name>
    <dbReference type="NCBI Taxonomy" id="766895"/>
    <lineage>
        <taxon>Bacteria</taxon>
        <taxon>Bacillati</taxon>
        <taxon>Bacillota</taxon>
        <taxon>Bacilli</taxon>
        <taxon>Bacillales</taxon>
        <taxon>Bacillaceae</taxon>
        <taxon>Shouchella</taxon>
    </lineage>
</organism>
<dbReference type="SUPFAM" id="SSF55874">
    <property type="entry name" value="ATPase domain of HSP90 chaperone/DNA topoisomerase II/histidine kinase"/>
    <property type="match status" value="1"/>
</dbReference>
<comment type="subcellular location">
    <subcellularLocation>
        <location evidence="2">Cell membrane</location>
        <topology evidence="2">Multi-pass membrane protein</topology>
    </subcellularLocation>
</comment>
<keyword evidence="7" id="KW-0547">Nucleotide-binding</keyword>
<dbReference type="EC" id="2.7.13.3" evidence="3"/>
<evidence type="ECO:0000256" key="8">
    <source>
        <dbReference type="ARBA" id="ARBA00022777"/>
    </source>
</evidence>
<dbReference type="SMART" id="SM00387">
    <property type="entry name" value="HATPase_c"/>
    <property type="match status" value="1"/>
</dbReference>
<dbReference type="Pfam" id="PF02518">
    <property type="entry name" value="HATPase_c"/>
    <property type="match status" value="1"/>
</dbReference>
<dbReference type="InterPro" id="IPR003594">
    <property type="entry name" value="HATPase_dom"/>
</dbReference>
<dbReference type="InterPro" id="IPR036890">
    <property type="entry name" value="HATPase_C_sf"/>
</dbReference>
<feature type="transmembrane region" description="Helical" evidence="12">
    <location>
        <begin position="12"/>
        <end position="31"/>
    </location>
</feature>
<sequence>MNRLSSIRTKLLLSFFIFILLFNGIVIVVYASSNKLSTEYHESFERFLLYNQLSQSASDLYEHTRAYLNERSDEQLQAYFNNRMDMITMLNQLKAEQGGEAFQLDSYIQLINTHIQNSEIAVGFVLRDNVEGYTSFLQNLQNTANFIQADTLNLIDIRLTDYQTLYQEMEDRNKTYVNFTVSLIATTVSLGALIALWVAEGINKPLKRLSIVAKEVSKGNFSGPPVDIKTNDELKLLGDSFNLMRNDLTIYIEELKEKAEMERLLSELEFRHLQNQMNPHFLFNTLNTVSKMAYLENADTTSGLIDSVSALLRYNLSHSKTDRAVALSEEVAVVESYFHIQQTRFQDRISFRLVQDEQQLDVLVPRLILQPLVENACIHGVEFLEEGGEIELRIYREQDQIICDVLDNGVGMTKEKIRQVMDQLVTDKVADGHSTQIGIANVRKRLSLFFQEDHLLSIHSDEGEGTLVRVRLPLTNKR</sequence>
<dbReference type="Gene3D" id="3.30.565.10">
    <property type="entry name" value="Histidine kinase-like ATPase, C-terminal domain"/>
    <property type="match status" value="1"/>
</dbReference>
<dbReference type="Proteomes" id="UP001179280">
    <property type="component" value="Unassembled WGS sequence"/>
</dbReference>
<evidence type="ECO:0000256" key="11">
    <source>
        <dbReference type="ARBA" id="ARBA00023136"/>
    </source>
</evidence>
<dbReference type="RefSeq" id="WP_204467383.1">
    <property type="nucleotide sequence ID" value="NZ_JAFBCV010000011.1"/>
</dbReference>
<keyword evidence="10" id="KW-0902">Two-component regulatory system</keyword>
<evidence type="ECO:0000256" key="9">
    <source>
        <dbReference type="ARBA" id="ARBA00022840"/>
    </source>
</evidence>
<dbReference type="EMBL" id="JAFBCV010000011">
    <property type="protein sequence ID" value="MBM7839993.1"/>
    <property type="molecule type" value="Genomic_DNA"/>
</dbReference>
<accession>A0ABS2SWT5</accession>
<feature type="domain" description="Histidine kinase" evidence="13">
    <location>
        <begin position="369"/>
        <end position="476"/>
    </location>
</feature>
<dbReference type="Pfam" id="PF06580">
    <property type="entry name" value="His_kinase"/>
    <property type="match status" value="1"/>
</dbReference>
<dbReference type="SUPFAM" id="SSF158472">
    <property type="entry name" value="HAMP domain-like"/>
    <property type="match status" value="1"/>
</dbReference>
<evidence type="ECO:0000256" key="3">
    <source>
        <dbReference type="ARBA" id="ARBA00012438"/>
    </source>
</evidence>
<keyword evidence="9" id="KW-0067">ATP-binding</keyword>
<dbReference type="InterPro" id="IPR050640">
    <property type="entry name" value="Bact_2-comp_sensor_kinase"/>
</dbReference>
<keyword evidence="6" id="KW-0808">Transferase</keyword>
<keyword evidence="12" id="KW-0812">Transmembrane</keyword>
<keyword evidence="8 15" id="KW-0418">Kinase</keyword>
<protein>
    <recommendedName>
        <fullName evidence="3">histidine kinase</fullName>
        <ecNumber evidence="3">2.7.13.3</ecNumber>
    </recommendedName>
</protein>
<evidence type="ECO:0000256" key="12">
    <source>
        <dbReference type="SAM" id="Phobius"/>
    </source>
</evidence>
<dbReference type="Pfam" id="PF00672">
    <property type="entry name" value="HAMP"/>
    <property type="match status" value="1"/>
</dbReference>
<feature type="domain" description="HAMP" evidence="14">
    <location>
        <begin position="200"/>
        <end position="253"/>
    </location>
</feature>
<dbReference type="InterPro" id="IPR003660">
    <property type="entry name" value="HAMP_dom"/>
</dbReference>
<evidence type="ECO:0000256" key="10">
    <source>
        <dbReference type="ARBA" id="ARBA00023012"/>
    </source>
</evidence>
<evidence type="ECO:0000313" key="15">
    <source>
        <dbReference type="EMBL" id="MBM7839993.1"/>
    </source>
</evidence>
<evidence type="ECO:0000313" key="16">
    <source>
        <dbReference type="Proteomes" id="UP001179280"/>
    </source>
</evidence>
<dbReference type="PROSITE" id="PS50109">
    <property type="entry name" value="HIS_KIN"/>
    <property type="match status" value="1"/>
</dbReference>
<dbReference type="Gene3D" id="6.10.340.10">
    <property type="match status" value="1"/>
</dbReference>
<reference evidence="15" key="1">
    <citation type="submission" date="2021-01" db="EMBL/GenBank/DDBJ databases">
        <title>Genomic Encyclopedia of Type Strains, Phase IV (KMG-IV): sequencing the most valuable type-strain genomes for metagenomic binning, comparative biology and taxonomic classification.</title>
        <authorList>
            <person name="Goeker M."/>
        </authorList>
    </citation>
    <scope>NUCLEOTIDE SEQUENCE</scope>
    <source>
        <strain evidence="15">DSM 21943</strain>
    </source>
</reference>
<evidence type="ECO:0000256" key="5">
    <source>
        <dbReference type="ARBA" id="ARBA00022553"/>
    </source>
</evidence>
<evidence type="ECO:0000256" key="6">
    <source>
        <dbReference type="ARBA" id="ARBA00022679"/>
    </source>
</evidence>
<name>A0ABS2SWT5_9BACI</name>
<evidence type="ECO:0000256" key="1">
    <source>
        <dbReference type="ARBA" id="ARBA00000085"/>
    </source>
</evidence>
<feature type="transmembrane region" description="Helical" evidence="12">
    <location>
        <begin position="176"/>
        <end position="199"/>
    </location>
</feature>
<keyword evidence="11 12" id="KW-0472">Membrane</keyword>
<dbReference type="InterPro" id="IPR005467">
    <property type="entry name" value="His_kinase_dom"/>
</dbReference>
<keyword evidence="5" id="KW-0597">Phosphoprotein</keyword>
<dbReference type="SMART" id="SM00304">
    <property type="entry name" value="HAMP"/>
    <property type="match status" value="1"/>
</dbReference>
<evidence type="ECO:0000256" key="4">
    <source>
        <dbReference type="ARBA" id="ARBA00022475"/>
    </source>
</evidence>
<keyword evidence="12" id="KW-1133">Transmembrane helix</keyword>